<dbReference type="EMBL" id="JAGKQM010000017">
    <property type="protein sequence ID" value="KAH0867351.1"/>
    <property type="molecule type" value="Genomic_DNA"/>
</dbReference>
<proteinExistence type="predicted"/>
<sequence length="207" mass="23316">MTPRACAQEPISIRPIGKGVADTIEEVVAYGGVPEPSFLIQTFHNVCKEHVRGRQSVEKKFFKELLENHFIVAMSSHSRRTMLFINQRGATKLRGTHLRFAAFSDKEKTRLDGFAMAPTQLYGTLPQYQGSTSRLWDVLLGDNLSGVLTRVADMNTEVTIQDCECLEDGNGENHILEEEMLQVAYESLQGTIGENIKESWEIKVLRN</sequence>
<gene>
    <name evidence="1" type="ORF">HID58_074373</name>
</gene>
<dbReference type="Proteomes" id="UP000824890">
    <property type="component" value="Unassembled WGS sequence"/>
</dbReference>
<comment type="caution">
    <text evidence="1">The sequence shown here is derived from an EMBL/GenBank/DDBJ whole genome shotgun (WGS) entry which is preliminary data.</text>
</comment>
<name>A0ABQ7YGM2_BRANA</name>
<evidence type="ECO:0000313" key="2">
    <source>
        <dbReference type="Proteomes" id="UP000824890"/>
    </source>
</evidence>
<keyword evidence="2" id="KW-1185">Reference proteome</keyword>
<accession>A0ABQ7YGM2</accession>
<evidence type="ECO:0000313" key="1">
    <source>
        <dbReference type="EMBL" id="KAH0867351.1"/>
    </source>
</evidence>
<reference evidence="1 2" key="1">
    <citation type="submission" date="2021-05" db="EMBL/GenBank/DDBJ databases">
        <title>Genome Assembly of Synthetic Allotetraploid Brassica napus Reveals Homoeologous Exchanges between Subgenomes.</title>
        <authorList>
            <person name="Davis J.T."/>
        </authorList>
    </citation>
    <scope>NUCLEOTIDE SEQUENCE [LARGE SCALE GENOMIC DNA]</scope>
    <source>
        <strain evidence="2">cv. Da-Ae</strain>
        <tissue evidence="1">Seedling</tissue>
    </source>
</reference>
<protein>
    <submittedName>
        <fullName evidence="1">Uncharacterized protein</fullName>
    </submittedName>
</protein>
<organism evidence="1 2">
    <name type="scientific">Brassica napus</name>
    <name type="common">Rape</name>
    <dbReference type="NCBI Taxonomy" id="3708"/>
    <lineage>
        <taxon>Eukaryota</taxon>
        <taxon>Viridiplantae</taxon>
        <taxon>Streptophyta</taxon>
        <taxon>Embryophyta</taxon>
        <taxon>Tracheophyta</taxon>
        <taxon>Spermatophyta</taxon>
        <taxon>Magnoliopsida</taxon>
        <taxon>eudicotyledons</taxon>
        <taxon>Gunneridae</taxon>
        <taxon>Pentapetalae</taxon>
        <taxon>rosids</taxon>
        <taxon>malvids</taxon>
        <taxon>Brassicales</taxon>
        <taxon>Brassicaceae</taxon>
        <taxon>Brassiceae</taxon>
        <taxon>Brassica</taxon>
    </lineage>
</organism>